<dbReference type="InterPro" id="IPR045051">
    <property type="entry name" value="SBT"/>
</dbReference>
<accession>A0AAU0MVV6</accession>
<reference evidence="11 12" key="1">
    <citation type="submission" date="2023-10" db="EMBL/GenBank/DDBJ databases">
        <title>Description of Microbulbifer bruguierae sp. nov., isolated from the sediments of mangrove plant Bruguiera sexangula and comparative genomic analyses of the genus Microbulbifer.</title>
        <authorList>
            <person name="Long M."/>
        </authorList>
    </citation>
    <scope>NUCLEOTIDE SEQUENCE [LARGE SCALE GENOMIC DNA]</scope>
    <source>
        <strain evidence="11 12">SPO729</strain>
    </source>
</reference>
<dbReference type="Gene3D" id="3.40.50.200">
    <property type="entry name" value="Peptidase S8/S53 domain"/>
    <property type="match status" value="1"/>
</dbReference>
<evidence type="ECO:0000313" key="11">
    <source>
        <dbReference type="EMBL" id="WOX04031.1"/>
    </source>
</evidence>
<evidence type="ECO:0000259" key="9">
    <source>
        <dbReference type="Pfam" id="PF00082"/>
    </source>
</evidence>
<feature type="chain" id="PRO_5043770563" evidence="8">
    <location>
        <begin position="26"/>
        <end position="1681"/>
    </location>
</feature>
<evidence type="ECO:0000256" key="1">
    <source>
        <dbReference type="ARBA" id="ARBA00011073"/>
    </source>
</evidence>
<evidence type="ECO:0000256" key="7">
    <source>
        <dbReference type="RuleBase" id="RU003355"/>
    </source>
</evidence>
<feature type="domain" description="Inhibitor I9" evidence="10">
    <location>
        <begin position="127"/>
        <end position="191"/>
    </location>
</feature>
<dbReference type="KEGG" id="mpaf:R5R33_09780"/>
<dbReference type="Proteomes" id="UP001302477">
    <property type="component" value="Chromosome"/>
</dbReference>
<dbReference type="PROSITE" id="PS00136">
    <property type="entry name" value="SUBTILASE_ASP"/>
    <property type="match status" value="1"/>
</dbReference>
<keyword evidence="2 6" id="KW-0645">Protease</keyword>
<dbReference type="RefSeq" id="WP_318952514.1">
    <property type="nucleotide sequence ID" value="NZ_CP137555.1"/>
</dbReference>
<name>A0AAU0MVV6_9GAMM</name>
<feature type="active site" description="Charge relay system" evidence="5 6">
    <location>
        <position position="708"/>
    </location>
</feature>
<keyword evidence="4 6" id="KW-0720">Serine protease</keyword>
<keyword evidence="12" id="KW-1185">Reference proteome</keyword>
<dbReference type="GO" id="GO:0006508">
    <property type="term" value="P:proteolysis"/>
    <property type="evidence" value="ECO:0007669"/>
    <property type="project" value="UniProtKB-KW"/>
</dbReference>
<evidence type="ECO:0000256" key="2">
    <source>
        <dbReference type="ARBA" id="ARBA00022670"/>
    </source>
</evidence>
<protein>
    <submittedName>
        <fullName evidence="11">S8 family serine peptidase</fullName>
    </submittedName>
</protein>
<evidence type="ECO:0000256" key="5">
    <source>
        <dbReference type="PIRSR" id="PIRSR615500-1"/>
    </source>
</evidence>
<dbReference type="InterPro" id="IPR015500">
    <property type="entry name" value="Peptidase_S8_subtilisin-rel"/>
</dbReference>
<organism evidence="11 12">
    <name type="scientific">Microbulbifer pacificus</name>
    <dbReference type="NCBI Taxonomy" id="407164"/>
    <lineage>
        <taxon>Bacteria</taxon>
        <taxon>Pseudomonadati</taxon>
        <taxon>Pseudomonadota</taxon>
        <taxon>Gammaproteobacteria</taxon>
        <taxon>Cellvibrionales</taxon>
        <taxon>Microbulbiferaceae</taxon>
        <taxon>Microbulbifer</taxon>
    </lineage>
</organism>
<dbReference type="InterPro" id="IPR000209">
    <property type="entry name" value="Peptidase_S8/S53_dom"/>
</dbReference>
<dbReference type="InterPro" id="IPR010259">
    <property type="entry name" value="S8pro/Inhibitor_I9"/>
</dbReference>
<dbReference type="InterPro" id="IPR023828">
    <property type="entry name" value="Peptidase_S8_Ser-AS"/>
</dbReference>
<dbReference type="InterPro" id="IPR036852">
    <property type="entry name" value="Peptidase_S8/S53_dom_sf"/>
</dbReference>
<evidence type="ECO:0000259" key="10">
    <source>
        <dbReference type="Pfam" id="PF05922"/>
    </source>
</evidence>
<dbReference type="InterPro" id="IPR013783">
    <property type="entry name" value="Ig-like_fold"/>
</dbReference>
<feature type="domain" description="Peptidase S8/S53" evidence="9">
    <location>
        <begin position="218"/>
        <end position="748"/>
    </location>
</feature>
<comment type="similarity">
    <text evidence="1 6 7">Belongs to the peptidase S8 family.</text>
</comment>
<dbReference type="PROSITE" id="PS00138">
    <property type="entry name" value="SUBTILASE_SER"/>
    <property type="match status" value="1"/>
</dbReference>
<dbReference type="GO" id="GO:0004252">
    <property type="term" value="F:serine-type endopeptidase activity"/>
    <property type="evidence" value="ECO:0007669"/>
    <property type="project" value="UniProtKB-UniRule"/>
</dbReference>
<dbReference type="Gene3D" id="3.50.30.30">
    <property type="match status" value="1"/>
</dbReference>
<evidence type="ECO:0000256" key="4">
    <source>
        <dbReference type="ARBA" id="ARBA00022825"/>
    </source>
</evidence>
<dbReference type="Pfam" id="PF00082">
    <property type="entry name" value="Peptidase_S8"/>
    <property type="match status" value="1"/>
</dbReference>
<evidence type="ECO:0000256" key="8">
    <source>
        <dbReference type="SAM" id="SignalP"/>
    </source>
</evidence>
<evidence type="ECO:0000256" key="6">
    <source>
        <dbReference type="PROSITE-ProRule" id="PRU01240"/>
    </source>
</evidence>
<dbReference type="PANTHER" id="PTHR10795">
    <property type="entry name" value="PROPROTEIN CONVERTASE SUBTILISIN/KEXIN"/>
    <property type="match status" value="1"/>
</dbReference>
<dbReference type="PROSITE" id="PS51892">
    <property type="entry name" value="SUBTILASE"/>
    <property type="match status" value="1"/>
</dbReference>
<keyword evidence="8" id="KW-0732">Signal</keyword>
<evidence type="ECO:0000313" key="12">
    <source>
        <dbReference type="Proteomes" id="UP001302477"/>
    </source>
</evidence>
<dbReference type="InterPro" id="IPR023827">
    <property type="entry name" value="Peptidase_S8_Asp-AS"/>
</dbReference>
<dbReference type="Gene3D" id="2.60.40.10">
    <property type="entry name" value="Immunoglobulins"/>
    <property type="match status" value="1"/>
</dbReference>
<sequence length="1681" mass="179368">MKIKTLSSAVAAALYSLGAMHSVHAAGQEKAELKTLDLSLPVYQEYKAQYQKNQVLENNGANIQLQNARTNQKFLREEGLTGTYKYFVRLKDLPAAVYDGGVDGLASTKDLLKTGVKARGNSTLNAYTSHLQSKQQALVSQAAGKGVHLQVLESFQVALNAVTAELTQDEAEALSQLPNVAGVERVRIYELDTDVGPEFVGAGAAWEGNNAVGGRFMGEGIVAGILDTGVNTDHPSFAATGDDGYTVQNPLGSDIYLHDCAVDGQAELCNSKLIGVWSHPTITDSYRGPERCTARGCTPGPILRPPIGEDYAGHGSHTASTVAGNVIYNAPYVLPEAAEASDGFDTGFKFEKVSGMAPHANIISYQVCYPEAGCPADALVAGIEQAIQDGVDVINYSISGGVDPWNSSTELAFLAAREAGISVAASAGNAGPKLLTANHVSPWLTSVAATTHTREMAIETAVSYAGFIDPAAGSEVPDWAETGLVGGSLNPEEITGVVVWAKDYADAEGVKDNNGYCATPYAPGTFDFYKDGTAITDPATGATAADGGVNVFVVCQRHAANDPNANARTAKVTIVKAGGADGFIMYNRDRDQGTVPELYELPSVHFTYDQWNGVYPANGLEDWVDSTSERGHMITLSPATVERRIDPANADQLADFSSRGPSPIAANREVMVPSLAAPGVAIYAAYADEHPFSETPFSADWDTLQGTSMAAPHVTGALALMTQAHPDWTPAEIQSALQMTAMADVFDADKNQVANSWATGSGRLDLAAAIDAQLIMDVPVEQYLEANPANGGNVGALNTPYMIDTNCRLTCTWIRTVEATVDGTWNVSTKTGEASVALSASPATFSLKKGQKQSIVMTGKWVDSQTLTDIPYGLSVFGEVMIENAATPGTSIARMPMEMVLAEGDLPIGVDITAHREQDKYTLSGLETRDAPQLTGRVFAKTAPTIETIEVQQRANGNGSNLFTVTGDVEDPSVHVSWVSVPENSVRLIAEVIENLHSDKARENGRYGQLGLYVGIDLNGDGIPQYDTEAVCKSVLSSADGKDWCNVNYPAAGNYWIVWQNHAYSAEGFVDDFRVATGVVSATQDSDMSLAIPSSTTTGEAFDASIQWQELGLAKGEFFYSAFDLGSSPANAGNLGMVPFKIIRGDNDVAIESSQTRARAGDVVDVTIKVQPNLSGYDRSFELATELPEGLTLVSGSATTHSDYRSGVEETTNGLKVTGVQPSSVDWKPEYVVTNSRDDSMCRTPNVGVGNGGYIDLKEVGIYPSSFFSTTYTEGPTPLPFNWVWPEFGDYAFYMNKEAPSIASDGLFVHPNGAIDLNGMLSFFGSNTWFGEERPYQWGTPVQVVGGLWFGEPGVLFGAPYNPSNDDEVNSGTTLAFTDNHLFVEWDRLSNLDISTMQPTDNNFDVEFILSRGYNHSEGAYEMYLAYDNLNWGSQVSGYRTVGNGASAGVRGLKSPTTQIGGYGKYGDLSTNIGSGNLYDVLHDNQVFCFDYRGPETSAFEVSFQVRVKGEATGTVQTIDVANAVDGLDTLQVVTDITVPGNITLGEIADQQVNEDEVLKGITVLYADNDNGNNVITVTGDNVTADVHGNESGATFDLMPAENFDGTTEVTVTVTDALFPSDTASTTFTLTVVSDGVDESVVEEVVVEEKPKKKKKGGSVYYLLALLAAAGQIRRRKLALR</sequence>
<dbReference type="SUPFAM" id="SSF52743">
    <property type="entry name" value="Subtilisin-like"/>
    <property type="match status" value="1"/>
</dbReference>
<evidence type="ECO:0000256" key="3">
    <source>
        <dbReference type="ARBA" id="ARBA00022801"/>
    </source>
</evidence>
<feature type="active site" description="Charge relay system" evidence="5 6">
    <location>
        <position position="314"/>
    </location>
</feature>
<feature type="active site" description="Charge relay system" evidence="5 6">
    <location>
        <position position="227"/>
    </location>
</feature>
<dbReference type="EMBL" id="CP137555">
    <property type="protein sequence ID" value="WOX04031.1"/>
    <property type="molecule type" value="Genomic_DNA"/>
</dbReference>
<gene>
    <name evidence="11" type="ORF">R5R33_09780</name>
</gene>
<dbReference type="PRINTS" id="PR00723">
    <property type="entry name" value="SUBTILISIN"/>
</dbReference>
<proteinExistence type="inferred from homology"/>
<dbReference type="Pfam" id="PF05922">
    <property type="entry name" value="Inhibitor_I9"/>
    <property type="match status" value="1"/>
</dbReference>
<keyword evidence="3 6" id="KW-0378">Hydrolase</keyword>
<feature type="signal peptide" evidence="8">
    <location>
        <begin position="1"/>
        <end position="25"/>
    </location>
</feature>